<proteinExistence type="predicted"/>
<protein>
    <recommendedName>
        <fullName evidence="3">F-box domain-containing protein</fullName>
    </recommendedName>
</protein>
<dbReference type="Proteomes" id="UP000184267">
    <property type="component" value="Unassembled WGS sequence"/>
</dbReference>
<evidence type="ECO:0008006" key="3">
    <source>
        <dbReference type="Google" id="ProtNLM"/>
    </source>
</evidence>
<reference evidence="1 2" key="1">
    <citation type="submission" date="2016-10" db="EMBL/GenBank/DDBJ databases">
        <title>Genome sequence of the basidiomycete white-rot fungus Trametes pubescens.</title>
        <authorList>
            <person name="Makela M.R."/>
            <person name="Granchi Z."/>
            <person name="Peng M."/>
            <person name="De Vries R.P."/>
            <person name="Grigoriev I."/>
            <person name="Riley R."/>
            <person name="Hilden K."/>
        </authorList>
    </citation>
    <scope>NUCLEOTIDE SEQUENCE [LARGE SCALE GENOMIC DNA]</scope>
    <source>
        <strain evidence="1 2">FBCC735</strain>
    </source>
</reference>
<comment type="caution">
    <text evidence="1">The sequence shown here is derived from an EMBL/GenBank/DDBJ whole genome shotgun (WGS) entry which is preliminary data.</text>
</comment>
<evidence type="ECO:0000313" key="1">
    <source>
        <dbReference type="EMBL" id="OJT02702.1"/>
    </source>
</evidence>
<organism evidence="1 2">
    <name type="scientific">Trametes pubescens</name>
    <name type="common">White-rot fungus</name>
    <dbReference type="NCBI Taxonomy" id="154538"/>
    <lineage>
        <taxon>Eukaryota</taxon>
        <taxon>Fungi</taxon>
        <taxon>Dikarya</taxon>
        <taxon>Basidiomycota</taxon>
        <taxon>Agaricomycotina</taxon>
        <taxon>Agaricomycetes</taxon>
        <taxon>Polyporales</taxon>
        <taxon>Polyporaceae</taxon>
        <taxon>Trametes</taxon>
    </lineage>
</organism>
<dbReference type="AlphaFoldDB" id="A0A1M2V528"/>
<sequence>MTDQSPYLYDDILLHILDFASKGVVATLMQTCRMFHERGTDYLLQDGVFLATNKQILSFMLFIVGDSGDPEKPRILRLRALTLSRQRRIDDAPDSDLVPSPEETGIFLHGFFLAIASFGCLIRLTIYDSEEVLGLHPALPEAIAKLRTLIQISVSFAGVRTVRMLKALRSTIFYADISIESAARDNESELSLEDQNPMCLLHGSQDTLRQLSATFSVSAPDSPIYPRVTVLNLSYTEIPRTQHYVRAFPALRILTTDDCCGWGNGENYEARRARNQREQDRLGAWPSLDSYRGSVLNLYLLGLRCPVGTMELDHEEETLDPAMLRAVLGDARPRRLQLRVDGGDWLVDPEFLETFALPGVQALKRFELFVNLQREDRYMNVPAALDPGVLASRIVAPLKNLIAFRLCLDCSSIKSLAWGAESVEEHPLEPTEEALVGWDIEEFARRMQQELSASTKLQSIIVSLQGHRTRSPETVTVGAALSLDNDPSDDED</sequence>
<dbReference type="OMA" id="LTTDDCC"/>
<evidence type="ECO:0000313" key="2">
    <source>
        <dbReference type="Proteomes" id="UP000184267"/>
    </source>
</evidence>
<accession>A0A1M2V528</accession>
<dbReference type="OrthoDB" id="2758445at2759"/>
<dbReference type="EMBL" id="MNAD01001651">
    <property type="protein sequence ID" value="OJT02702.1"/>
    <property type="molecule type" value="Genomic_DNA"/>
</dbReference>
<keyword evidence="2" id="KW-1185">Reference proteome</keyword>
<name>A0A1M2V528_TRAPU</name>
<gene>
    <name evidence="1" type="ORF">TRAPUB_6776</name>
</gene>